<dbReference type="Proteomes" id="UP000244962">
    <property type="component" value="Unassembled WGS sequence"/>
</dbReference>
<dbReference type="SUPFAM" id="SSF56024">
    <property type="entry name" value="Phospholipase D/nuclease"/>
    <property type="match status" value="1"/>
</dbReference>
<dbReference type="PROSITE" id="PS51192">
    <property type="entry name" value="HELICASE_ATP_BIND_1"/>
    <property type="match status" value="1"/>
</dbReference>
<dbReference type="Gene3D" id="3.40.50.300">
    <property type="entry name" value="P-loop containing nucleotide triphosphate hydrolases"/>
    <property type="match status" value="2"/>
</dbReference>
<dbReference type="CDD" id="cd18032">
    <property type="entry name" value="DEXHc_RE_I_III_res"/>
    <property type="match status" value="1"/>
</dbReference>
<dbReference type="InterPro" id="IPR058403">
    <property type="entry name" value="DUF8090"/>
</dbReference>
<dbReference type="Pfam" id="PF13091">
    <property type="entry name" value="PLDc_2"/>
    <property type="match status" value="1"/>
</dbReference>
<dbReference type="CDD" id="cd18799">
    <property type="entry name" value="SF2_C_EcoAI-like"/>
    <property type="match status" value="1"/>
</dbReference>
<organism evidence="3 4">
    <name type="scientific">Mycetocola zhujimingii</name>
    <dbReference type="NCBI Taxonomy" id="2079792"/>
    <lineage>
        <taxon>Bacteria</taxon>
        <taxon>Bacillati</taxon>
        <taxon>Actinomycetota</taxon>
        <taxon>Actinomycetes</taxon>
        <taxon>Micrococcales</taxon>
        <taxon>Microbacteriaceae</taxon>
        <taxon>Mycetocola</taxon>
    </lineage>
</organism>
<dbReference type="InterPro" id="IPR001650">
    <property type="entry name" value="Helicase_C-like"/>
</dbReference>
<dbReference type="InterPro" id="IPR014001">
    <property type="entry name" value="Helicase_ATP-bd"/>
</dbReference>
<comment type="caution">
    <text evidence="3">The sequence shown here is derived from an EMBL/GenBank/DDBJ whole genome shotgun (WGS) entry which is preliminary data.</text>
</comment>
<accession>A0A2U1TBD4</accession>
<reference evidence="4" key="1">
    <citation type="submission" date="2018-04" db="EMBL/GenBank/DDBJ databases">
        <authorList>
            <person name="Liu S."/>
            <person name="Wang Z."/>
            <person name="Li J."/>
        </authorList>
    </citation>
    <scope>NUCLEOTIDE SEQUENCE [LARGE SCALE GENOMIC DNA]</scope>
    <source>
        <strain evidence="4">622</strain>
    </source>
</reference>
<dbReference type="GO" id="GO:0003677">
    <property type="term" value="F:DNA binding"/>
    <property type="evidence" value="ECO:0007669"/>
    <property type="project" value="InterPro"/>
</dbReference>
<dbReference type="SMART" id="SM00490">
    <property type="entry name" value="HELICc"/>
    <property type="match status" value="1"/>
</dbReference>
<evidence type="ECO:0000313" key="4">
    <source>
        <dbReference type="Proteomes" id="UP000244962"/>
    </source>
</evidence>
<dbReference type="InterPro" id="IPR006935">
    <property type="entry name" value="Helicase/UvrB_N"/>
</dbReference>
<dbReference type="PANTHER" id="PTHR47396:SF1">
    <property type="entry name" value="ATP-DEPENDENT HELICASE IRC3-RELATED"/>
    <property type="match status" value="1"/>
</dbReference>
<sequence>MGFGYLDRKVESPRVFHPQLVLNTANDSMLRALRHELRQSSSFTFSVAFVSTRAIALLKQELIDFQGVGRIVTSNYLGFNSPQAFAELLNLQHMGVDIRLHNETAFHPKGYVFQHTDGVTAILGSSNLTEGALARNHEWNLRVSATRESDLYAQFRNLTDDELFNSSPLTQEWIDEYAKDYSPPPTRTLKIAGDRQPTGSLLEDLITPNTMQVDALKAIASVRESGKDRALIISATGTGKTILSALDVRAVDPKRMLFVAHREQILDRAITEFQHVLDAPPSDFGKLAGNSRQIDRRYVFATVQTLSQQHVLDGLDPAAFDYVLIDEVHRAGASSFARVLAHFKSAFLLGMTATPERTDGQNIFEIFDYNVPYEIRLNSALELDMLAPFHYYGVADITFEDGLTTSEVTPLQRLVAAERVDHVLNAIKTYGQAGIAPRGLIFCSRKEEAHALSRLLNSRTLRGKPLRTVALTGDDSIEQREWVIDQLEAGMLDYVLSVDIFNEGVDIPTINQVIMLRQTQSSIVFVQQLGRGLRKSPGKEYLVVIDFIGNYTNNYLIPIALFGDDSLNKESLRKNLISAEESGVLAGLSSVRFDRIAQERILRSLHTVKLDSLPNLKTAIEAVRRRVGRTPLLSDFLRFESVDPVVLATKVGNYPELLAKLKIADHGLSARSLLALTVLSKELLNAKRPHELILLRHLLAGGSADVTGVAKVLADAGLPASETIVGSVIRSLTLEFNTASERTSYGIEGPVEVTGAGLVQLASEFASSYASSTRFRAEVDDAVETGLTLTKSRFDVTMPFTPGRQYSRKDASRLLSWSSNMYSTIYGYRVDKKTRTCPIFVTLHKSDEISATTAYEDELLDTRTFRWYTRSNRTLASDEVRAIVESSVDLHVFVKKNDAEGTGFYYLGQARSSDVEQTTMSAEKGDRVPVVRMLLKFEAPIDAALFDYFHTDLTD</sequence>
<dbReference type="InterPro" id="IPR021835">
    <property type="entry name" value="DUF3427"/>
</dbReference>
<dbReference type="Pfam" id="PF26350">
    <property type="entry name" value="DUF8090"/>
    <property type="match status" value="1"/>
</dbReference>
<dbReference type="InterPro" id="IPR025202">
    <property type="entry name" value="PLD-like_dom"/>
</dbReference>
<name>A0A2U1TBD4_9MICO</name>
<dbReference type="Pfam" id="PF00271">
    <property type="entry name" value="Helicase_C"/>
    <property type="match status" value="1"/>
</dbReference>
<dbReference type="InterPro" id="IPR027417">
    <property type="entry name" value="P-loop_NTPase"/>
</dbReference>
<keyword evidence="4" id="KW-1185">Reference proteome</keyword>
<dbReference type="GO" id="GO:0005524">
    <property type="term" value="F:ATP binding"/>
    <property type="evidence" value="ECO:0007669"/>
    <property type="project" value="InterPro"/>
</dbReference>
<evidence type="ECO:0000313" key="3">
    <source>
        <dbReference type="EMBL" id="PWC06093.1"/>
    </source>
</evidence>
<proteinExistence type="predicted"/>
<dbReference type="SUPFAM" id="SSF52540">
    <property type="entry name" value="P-loop containing nucleoside triphosphate hydrolases"/>
    <property type="match status" value="1"/>
</dbReference>
<protein>
    <submittedName>
        <fullName evidence="3">DUF3427 domain-containing protein</fullName>
    </submittedName>
</protein>
<dbReference type="CDD" id="cd09204">
    <property type="entry name" value="PLDc_N_DEXD_b2"/>
    <property type="match status" value="1"/>
</dbReference>
<dbReference type="Pfam" id="PF04851">
    <property type="entry name" value="ResIII"/>
    <property type="match status" value="1"/>
</dbReference>
<dbReference type="PROSITE" id="PS51194">
    <property type="entry name" value="HELICASE_CTER"/>
    <property type="match status" value="1"/>
</dbReference>
<dbReference type="AlphaFoldDB" id="A0A2U1TBD4"/>
<feature type="domain" description="Helicase C-terminal" evidence="2">
    <location>
        <begin position="419"/>
        <end position="580"/>
    </location>
</feature>
<evidence type="ECO:0000259" key="1">
    <source>
        <dbReference type="PROSITE" id="PS51192"/>
    </source>
</evidence>
<dbReference type="EMBL" id="QEFB01000017">
    <property type="protein sequence ID" value="PWC06093.1"/>
    <property type="molecule type" value="Genomic_DNA"/>
</dbReference>
<dbReference type="Gene3D" id="3.30.870.10">
    <property type="entry name" value="Endonuclease Chain A"/>
    <property type="match status" value="1"/>
</dbReference>
<feature type="domain" description="Helicase ATP-binding" evidence="1">
    <location>
        <begin position="221"/>
        <end position="373"/>
    </location>
</feature>
<dbReference type="Pfam" id="PF11907">
    <property type="entry name" value="DUF3427"/>
    <property type="match status" value="1"/>
</dbReference>
<dbReference type="PANTHER" id="PTHR47396">
    <property type="entry name" value="TYPE I RESTRICTION ENZYME ECOKI R PROTEIN"/>
    <property type="match status" value="1"/>
</dbReference>
<dbReference type="SMART" id="SM00487">
    <property type="entry name" value="DEXDc"/>
    <property type="match status" value="1"/>
</dbReference>
<evidence type="ECO:0000259" key="2">
    <source>
        <dbReference type="PROSITE" id="PS51194"/>
    </source>
</evidence>
<dbReference type="GO" id="GO:0005829">
    <property type="term" value="C:cytosol"/>
    <property type="evidence" value="ECO:0007669"/>
    <property type="project" value="TreeGrafter"/>
</dbReference>
<dbReference type="GO" id="GO:0016787">
    <property type="term" value="F:hydrolase activity"/>
    <property type="evidence" value="ECO:0007669"/>
    <property type="project" value="InterPro"/>
</dbReference>
<gene>
    <name evidence="3" type="ORF">DF223_13665</name>
</gene>
<dbReference type="InterPro" id="IPR050742">
    <property type="entry name" value="Helicase_Restrict-Modif_Enz"/>
</dbReference>